<proteinExistence type="predicted"/>
<accession>A0A9W6VEF2</accession>
<dbReference type="EMBL" id="BSTI01000001">
    <property type="protein sequence ID" value="GLY63714.1"/>
    <property type="molecule type" value="Genomic_DNA"/>
</dbReference>
<evidence type="ECO:0000313" key="2">
    <source>
        <dbReference type="Proteomes" id="UP001165136"/>
    </source>
</evidence>
<dbReference type="Proteomes" id="UP001165136">
    <property type="component" value="Unassembled WGS sequence"/>
</dbReference>
<protein>
    <submittedName>
        <fullName evidence="1">Uncharacterized protein</fullName>
    </submittedName>
</protein>
<sequence length="63" mass="7082">MSEKNTAPRCYVCKAPRNPAVQPLDSIAHAQCDQRVARFPHDHADYMPGFFESAGAAMIYNER</sequence>
<dbReference type="AlphaFoldDB" id="A0A9W6VEF2"/>
<name>A0A9W6VEF2_9PSEU</name>
<evidence type="ECO:0000313" key="1">
    <source>
        <dbReference type="EMBL" id="GLY63714.1"/>
    </source>
</evidence>
<dbReference type="RefSeq" id="WP_285485613.1">
    <property type="nucleotide sequence ID" value="NZ_BSTI01000001.1"/>
</dbReference>
<comment type="caution">
    <text evidence="1">The sequence shown here is derived from an EMBL/GenBank/DDBJ whole genome shotgun (WGS) entry which is preliminary data.</text>
</comment>
<keyword evidence="2" id="KW-1185">Reference proteome</keyword>
<gene>
    <name evidence="1" type="ORF">Atai01_03330</name>
</gene>
<reference evidence="1" key="1">
    <citation type="submission" date="2023-03" db="EMBL/GenBank/DDBJ databases">
        <title>Amycolatopsis taiwanensis NBRC 103393.</title>
        <authorList>
            <person name="Ichikawa N."/>
            <person name="Sato H."/>
            <person name="Tonouchi N."/>
        </authorList>
    </citation>
    <scope>NUCLEOTIDE SEQUENCE</scope>
    <source>
        <strain evidence="1">NBRC 103393</strain>
    </source>
</reference>
<organism evidence="1 2">
    <name type="scientific">Amycolatopsis taiwanensis</name>
    <dbReference type="NCBI Taxonomy" id="342230"/>
    <lineage>
        <taxon>Bacteria</taxon>
        <taxon>Bacillati</taxon>
        <taxon>Actinomycetota</taxon>
        <taxon>Actinomycetes</taxon>
        <taxon>Pseudonocardiales</taxon>
        <taxon>Pseudonocardiaceae</taxon>
        <taxon>Amycolatopsis</taxon>
    </lineage>
</organism>